<reference evidence="3" key="1">
    <citation type="submission" date="2022-08" db="EMBL/GenBank/DDBJ databases">
        <authorList>
            <person name="Zhang D."/>
        </authorList>
    </citation>
    <scope>NUCLEOTIDE SEQUENCE</scope>
    <source>
        <strain evidence="3">XJ19-11</strain>
    </source>
</reference>
<dbReference type="Pfam" id="PF17116">
    <property type="entry name" value="T9SS_plug_1st"/>
    <property type="match status" value="1"/>
</dbReference>
<name>A0A9X2P7S1_9BACT</name>
<organism evidence="3 4">
    <name type="scientific">Aquiflexum gelatinilyticum</name>
    <dbReference type="NCBI Taxonomy" id="2961943"/>
    <lineage>
        <taxon>Bacteria</taxon>
        <taxon>Pseudomonadati</taxon>
        <taxon>Bacteroidota</taxon>
        <taxon>Cytophagia</taxon>
        <taxon>Cytophagales</taxon>
        <taxon>Cyclobacteriaceae</taxon>
        <taxon>Aquiflexum</taxon>
    </lineage>
</organism>
<comment type="caution">
    <text evidence="3">The sequence shown here is derived from an EMBL/GenBank/DDBJ whole genome shotgun (WGS) entry which is preliminary data.</text>
</comment>
<dbReference type="EMBL" id="JANSUY010000001">
    <property type="protein sequence ID" value="MCR9013765.1"/>
    <property type="molecule type" value="Genomic_DNA"/>
</dbReference>
<keyword evidence="1" id="KW-0732">Signal</keyword>
<keyword evidence="4" id="KW-1185">Reference proteome</keyword>
<feature type="domain" description="Type 9 secretion system plug protein N-terminal" evidence="2">
    <location>
        <begin position="33"/>
        <end position="158"/>
    </location>
</feature>
<dbReference type="Proteomes" id="UP001142175">
    <property type="component" value="Unassembled WGS sequence"/>
</dbReference>
<dbReference type="RefSeq" id="WP_258421659.1">
    <property type="nucleotide sequence ID" value="NZ_JANSUY010000001.1"/>
</dbReference>
<evidence type="ECO:0000259" key="2">
    <source>
        <dbReference type="Pfam" id="PF17116"/>
    </source>
</evidence>
<protein>
    <submittedName>
        <fullName evidence="3">DUF5103 domain-containing protein</fullName>
    </submittedName>
</protein>
<dbReference type="InterPro" id="IPR013783">
    <property type="entry name" value="Ig-like_fold"/>
</dbReference>
<sequence>MRKPIALLIFCFTFPSFLFAQKVFEDKVFEENIQSVRLFPASSEFGAQMTSPVIELNSGMAMQLVFDDLAYDPDQYSAKIIHCNFDWTPSDLKEPEYLVAFNEFNILDFSYSIDTRIPYLQYNFVLPKVTKSGNYAILVYRGRDQKQVVLTKRFMVFQRILTVAAKVVPPSQTENRREVQQINVNINYKARELFDPKNNLKVMIRQNQRWDNTKLLKTPTMIREDIKMIEYQLFDGSNVFWAGNEFRFIDLRFVRSKGMNVKAIKMEEDVVYAEAGIDKPRPQGVYSEYLDLNGQYGVMNLERRNYELESEYMLVTFNLQLEPGNEAPFIVGSMTKWGNDPTSKMVYNKSTKNFEATLLLKQGWYDYQYAYKTADGWNMTPFEGNYFETENEYEVFIYFRDMGSRYDELISYTNLNPNKRRL</sequence>
<gene>
    <name evidence="3" type="ORF">NU887_01895</name>
</gene>
<dbReference type="InterPro" id="IPR031345">
    <property type="entry name" value="T9SS_Plug_N"/>
</dbReference>
<dbReference type="Gene3D" id="2.60.40.10">
    <property type="entry name" value="Immunoglobulins"/>
    <property type="match status" value="1"/>
</dbReference>
<accession>A0A9X2P7S1</accession>
<evidence type="ECO:0000313" key="3">
    <source>
        <dbReference type="EMBL" id="MCR9013765.1"/>
    </source>
</evidence>
<feature type="chain" id="PRO_5040848621" evidence="1">
    <location>
        <begin position="21"/>
        <end position="422"/>
    </location>
</feature>
<evidence type="ECO:0000256" key="1">
    <source>
        <dbReference type="SAM" id="SignalP"/>
    </source>
</evidence>
<dbReference type="AlphaFoldDB" id="A0A9X2P7S1"/>
<feature type="signal peptide" evidence="1">
    <location>
        <begin position="1"/>
        <end position="20"/>
    </location>
</feature>
<evidence type="ECO:0000313" key="4">
    <source>
        <dbReference type="Proteomes" id="UP001142175"/>
    </source>
</evidence>
<proteinExistence type="predicted"/>